<dbReference type="InterPro" id="IPR001394">
    <property type="entry name" value="Peptidase_C19_UCH"/>
</dbReference>
<dbReference type="EMBL" id="KQ978341">
    <property type="protein sequence ID" value="KYM95007.1"/>
    <property type="molecule type" value="Genomic_DNA"/>
</dbReference>
<dbReference type="SUPFAM" id="SSF54001">
    <property type="entry name" value="Cysteine proteinases"/>
    <property type="match status" value="1"/>
</dbReference>
<protein>
    <recommendedName>
        <fullName evidence="1">USP domain-containing protein</fullName>
    </recommendedName>
</protein>
<evidence type="ECO:0000313" key="3">
    <source>
        <dbReference type="Proteomes" id="UP000078542"/>
    </source>
</evidence>
<dbReference type="Pfam" id="PF00443">
    <property type="entry name" value="UCH"/>
    <property type="match status" value="1"/>
</dbReference>
<accession>A0A151I8Q4</accession>
<dbReference type="InterPro" id="IPR038765">
    <property type="entry name" value="Papain-like_cys_pep_sf"/>
</dbReference>
<keyword evidence="3" id="KW-1185">Reference proteome</keyword>
<evidence type="ECO:0000313" key="2">
    <source>
        <dbReference type="EMBL" id="KYM95007.1"/>
    </source>
</evidence>
<sequence length="126" mass="14456">MYFSIVRVTHTCNCNSTALLEKTSITTTKRVLIIQLLLFKVNNEEVIKITNLNIKSIPSSKIYIGDNIYKVNSAILHHGKNIDEGHYTNLLRAKGTKWTSINDLKVEVCKWPRNAKSAYIFFLEQI</sequence>
<reference evidence="2 3" key="1">
    <citation type="submission" date="2016-03" db="EMBL/GenBank/DDBJ databases">
        <title>Cyphomyrmex costatus WGS genome.</title>
        <authorList>
            <person name="Nygaard S."/>
            <person name="Hu H."/>
            <person name="Boomsma J."/>
            <person name="Zhang G."/>
        </authorList>
    </citation>
    <scope>NUCLEOTIDE SEQUENCE [LARGE SCALE GENOMIC DNA]</scope>
    <source>
        <strain evidence="2">MS0001</strain>
        <tissue evidence="2">Whole body</tissue>
    </source>
</reference>
<name>A0A151I8Q4_9HYME</name>
<dbReference type="AlphaFoldDB" id="A0A151I8Q4"/>
<dbReference type="GO" id="GO:0004843">
    <property type="term" value="F:cysteine-type deubiquitinase activity"/>
    <property type="evidence" value="ECO:0007669"/>
    <property type="project" value="InterPro"/>
</dbReference>
<dbReference type="STRING" id="456900.A0A151I8Q4"/>
<dbReference type="PROSITE" id="PS50235">
    <property type="entry name" value="USP_3"/>
    <property type="match status" value="1"/>
</dbReference>
<evidence type="ECO:0000259" key="1">
    <source>
        <dbReference type="PROSITE" id="PS50235"/>
    </source>
</evidence>
<dbReference type="GO" id="GO:0016579">
    <property type="term" value="P:protein deubiquitination"/>
    <property type="evidence" value="ECO:0007669"/>
    <property type="project" value="InterPro"/>
</dbReference>
<dbReference type="CDD" id="cd02257">
    <property type="entry name" value="Peptidase_C19"/>
    <property type="match status" value="1"/>
</dbReference>
<dbReference type="Gene3D" id="3.90.70.10">
    <property type="entry name" value="Cysteine proteinases"/>
    <property type="match status" value="1"/>
</dbReference>
<feature type="domain" description="USP" evidence="1">
    <location>
        <begin position="1"/>
        <end position="126"/>
    </location>
</feature>
<proteinExistence type="predicted"/>
<organism evidence="2 3">
    <name type="scientific">Cyphomyrmex costatus</name>
    <dbReference type="NCBI Taxonomy" id="456900"/>
    <lineage>
        <taxon>Eukaryota</taxon>
        <taxon>Metazoa</taxon>
        <taxon>Ecdysozoa</taxon>
        <taxon>Arthropoda</taxon>
        <taxon>Hexapoda</taxon>
        <taxon>Insecta</taxon>
        <taxon>Pterygota</taxon>
        <taxon>Neoptera</taxon>
        <taxon>Endopterygota</taxon>
        <taxon>Hymenoptera</taxon>
        <taxon>Apocrita</taxon>
        <taxon>Aculeata</taxon>
        <taxon>Formicoidea</taxon>
        <taxon>Formicidae</taxon>
        <taxon>Myrmicinae</taxon>
        <taxon>Cyphomyrmex</taxon>
    </lineage>
</organism>
<dbReference type="InterPro" id="IPR028889">
    <property type="entry name" value="USP"/>
</dbReference>
<dbReference type="Proteomes" id="UP000078542">
    <property type="component" value="Unassembled WGS sequence"/>
</dbReference>
<gene>
    <name evidence="2" type="ORF">ALC62_14357</name>
</gene>